<reference evidence="2 3" key="1">
    <citation type="submission" date="2019-05" db="EMBL/GenBank/DDBJ databases">
        <title>Another draft genome of Portunus trituberculatus and its Hox gene families provides insights of decapod evolution.</title>
        <authorList>
            <person name="Jeong J.-H."/>
            <person name="Song I."/>
            <person name="Kim S."/>
            <person name="Choi T."/>
            <person name="Kim D."/>
            <person name="Ryu S."/>
            <person name="Kim W."/>
        </authorList>
    </citation>
    <scope>NUCLEOTIDE SEQUENCE [LARGE SCALE GENOMIC DNA]</scope>
    <source>
        <tissue evidence="2">Muscle</tissue>
    </source>
</reference>
<organism evidence="2 3">
    <name type="scientific">Portunus trituberculatus</name>
    <name type="common">Swimming crab</name>
    <name type="synonym">Neptunus trituberculatus</name>
    <dbReference type="NCBI Taxonomy" id="210409"/>
    <lineage>
        <taxon>Eukaryota</taxon>
        <taxon>Metazoa</taxon>
        <taxon>Ecdysozoa</taxon>
        <taxon>Arthropoda</taxon>
        <taxon>Crustacea</taxon>
        <taxon>Multicrustacea</taxon>
        <taxon>Malacostraca</taxon>
        <taxon>Eumalacostraca</taxon>
        <taxon>Eucarida</taxon>
        <taxon>Decapoda</taxon>
        <taxon>Pleocyemata</taxon>
        <taxon>Brachyura</taxon>
        <taxon>Eubrachyura</taxon>
        <taxon>Portunoidea</taxon>
        <taxon>Portunidae</taxon>
        <taxon>Portuninae</taxon>
        <taxon>Portunus</taxon>
    </lineage>
</organism>
<name>A0A5B7DX47_PORTR</name>
<dbReference type="Proteomes" id="UP000324222">
    <property type="component" value="Unassembled WGS sequence"/>
</dbReference>
<accession>A0A5B7DX47</accession>
<comment type="caution">
    <text evidence="2">The sequence shown here is derived from an EMBL/GenBank/DDBJ whole genome shotgun (WGS) entry which is preliminary data.</text>
</comment>
<gene>
    <name evidence="2" type="ORF">E2C01_018727</name>
</gene>
<feature type="region of interest" description="Disordered" evidence="1">
    <location>
        <begin position="1"/>
        <end position="20"/>
    </location>
</feature>
<dbReference type="AlphaFoldDB" id="A0A5B7DX47"/>
<evidence type="ECO:0000256" key="1">
    <source>
        <dbReference type="SAM" id="MobiDB-lite"/>
    </source>
</evidence>
<evidence type="ECO:0000313" key="3">
    <source>
        <dbReference type="Proteomes" id="UP000324222"/>
    </source>
</evidence>
<evidence type="ECO:0000313" key="2">
    <source>
        <dbReference type="EMBL" id="MPC25607.1"/>
    </source>
</evidence>
<feature type="compositionally biased region" description="Low complexity" evidence="1">
    <location>
        <begin position="1"/>
        <end position="16"/>
    </location>
</feature>
<proteinExistence type="predicted"/>
<dbReference type="EMBL" id="VSRR010001484">
    <property type="protein sequence ID" value="MPC25607.1"/>
    <property type="molecule type" value="Genomic_DNA"/>
</dbReference>
<sequence>MSRVVAAPSSVSQSSAERQGAAVGVPWLLGMRRGGAGPGGEMGCVAAAAAALHNVIKTQEAILNSCRKGPEKESLKVEISF</sequence>
<keyword evidence="3" id="KW-1185">Reference proteome</keyword>
<protein>
    <submittedName>
        <fullName evidence="2">Uncharacterized protein</fullName>
    </submittedName>
</protein>